<dbReference type="InterPro" id="IPR023908">
    <property type="entry name" value="xxxLxxG_rpt"/>
</dbReference>
<reference evidence="3 4" key="1">
    <citation type="submission" date="2023-02" db="EMBL/GenBank/DDBJ databases">
        <title>Oceanobacillus kimchii IFOP_LL358 isolated form Alexandrium catenella lab strain.</title>
        <authorList>
            <person name="Gajardo G."/>
            <person name="Ueki S."/>
            <person name="Maruyama F."/>
        </authorList>
    </citation>
    <scope>NUCLEOTIDE SEQUENCE [LARGE SCALE GENOMIC DNA]</scope>
    <source>
        <strain evidence="3 4">IFOP_LL358</strain>
    </source>
</reference>
<evidence type="ECO:0000313" key="3">
    <source>
        <dbReference type="EMBL" id="GLO64616.1"/>
    </source>
</evidence>
<dbReference type="NCBIfam" id="TIGR03057">
    <property type="entry name" value="xxxLxxG_by_4"/>
    <property type="match status" value="1"/>
</dbReference>
<name>A0ABQ5TFY8_9BACI</name>
<evidence type="ECO:0008006" key="5">
    <source>
        <dbReference type="Google" id="ProtNLM"/>
    </source>
</evidence>
<sequence>MKIIKWLWLTLAIFFFPVLITNAEANTSDSNDIDSENTEAGEVSSKNEVIYANLQAGGSLKDMYVVNAFELSKPGLIEDYGNYQGVKNLTDTSPVEQNDNKISMIAENDTFYYQGNIAKELPWAFDIAYFLDGKEMEPKEMIGKPGEVEIIIDVQENDMDTSAFFENYMLQISLPLNTDHFQKIEAQDATIANAGKNKQIAFTVMPEEEETFSIKAQTDNFEIDGLEISALPSSMSIDSPDTGEITSEFESLTDAVGDIDDGVGELNNGITGLASGLSELENGSSQYKNGMDELNQSSSQLTNASSQINDALSAIQSQIGQASGASGLEQLEELETAVTEMSDGLEELANGMDQLASNYSDANQALKNAINQIPDSSISDSDIEELYQSGADQEVVDELVKTYEAAQAVKGTFDSVGKAFGAIEPSLTTFSESTREVSGHLRDLGAGLEESMNQVDVDEGLNELTSGLEEMSANYSQFHDGLIEYTNGVNELANSYGDIHNGIGESADGADQIADGASELEDGTGQLYDATSEIPDEMQEEIDSMISQYDKSDFDPISFISDKNDEITDSVEFVISTDSLVKEEQENTEEETEEDKGFLEKLKDLFR</sequence>
<gene>
    <name evidence="3" type="ORF">MACH08_04000</name>
</gene>
<accession>A0ABQ5TFY8</accession>
<keyword evidence="4" id="KW-1185">Reference proteome</keyword>
<evidence type="ECO:0000256" key="1">
    <source>
        <dbReference type="SAM" id="Coils"/>
    </source>
</evidence>
<evidence type="ECO:0000313" key="4">
    <source>
        <dbReference type="Proteomes" id="UP001275436"/>
    </source>
</evidence>
<dbReference type="RefSeq" id="WP_069686161.1">
    <property type="nucleotide sequence ID" value="NZ_BSKO01000001.1"/>
</dbReference>
<feature type="compositionally biased region" description="Basic and acidic residues" evidence="2">
    <location>
        <begin position="595"/>
        <end position="607"/>
    </location>
</feature>
<dbReference type="Proteomes" id="UP001275436">
    <property type="component" value="Unassembled WGS sequence"/>
</dbReference>
<dbReference type="Gene3D" id="1.10.287.950">
    <property type="entry name" value="Methyl-accepting chemotaxis protein"/>
    <property type="match status" value="2"/>
</dbReference>
<proteinExistence type="predicted"/>
<dbReference type="SUPFAM" id="SSF58104">
    <property type="entry name" value="Methyl-accepting chemotaxis protein (MCP) signaling domain"/>
    <property type="match status" value="1"/>
</dbReference>
<protein>
    <recommendedName>
        <fullName evidence="5">YhgE/Pip domain-containing protein</fullName>
    </recommendedName>
</protein>
<evidence type="ECO:0000256" key="2">
    <source>
        <dbReference type="SAM" id="MobiDB-lite"/>
    </source>
</evidence>
<dbReference type="EMBL" id="BSKO01000001">
    <property type="protein sequence ID" value="GLO64616.1"/>
    <property type="molecule type" value="Genomic_DNA"/>
</dbReference>
<feature type="coiled-coil region" evidence="1">
    <location>
        <begin position="331"/>
        <end position="372"/>
    </location>
</feature>
<feature type="region of interest" description="Disordered" evidence="2">
    <location>
        <begin position="579"/>
        <end position="607"/>
    </location>
</feature>
<organism evidence="3 4">
    <name type="scientific">Oceanobacillus kimchii</name>
    <dbReference type="NCBI Taxonomy" id="746691"/>
    <lineage>
        <taxon>Bacteria</taxon>
        <taxon>Bacillati</taxon>
        <taxon>Bacillota</taxon>
        <taxon>Bacilli</taxon>
        <taxon>Bacillales</taxon>
        <taxon>Bacillaceae</taxon>
        <taxon>Oceanobacillus</taxon>
    </lineage>
</organism>
<comment type="caution">
    <text evidence="3">The sequence shown here is derived from an EMBL/GenBank/DDBJ whole genome shotgun (WGS) entry which is preliminary data.</text>
</comment>
<keyword evidence="1" id="KW-0175">Coiled coil</keyword>